<name>A0AAN9IKV7_CLITE</name>
<dbReference type="SMART" id="SM00368">
    <property type="entry name" value="LRR_RI"/>
    <property type="match status" value="1"/>
</dbReference>
<protein>
    <submittedName>
        <fullName evidence="1">Uncharacterized protein</fullName>
    </submittedName>
</protein>
<accession>A0AAN9IKV7</accession>
<dbReference type="EMBL" id="JAYKXN010000006">
    <property type="protein sequence ID" value="KAK7277601.1"/>
    <property type="molecule type" value="Genomic_DNA"/>
</dbReference>
<reference evidence="1 2" key="1">
    <citation type="submission" date="2024-01" db="EMBL/GenBank/DDBJ databases">
        <title>The genomes of 5 underutilized Papilionoideae crops provide insights into root nodulation and disease resistance.</title>
        <authorList>
            <person name="Yuan L."/>
        </authorList>
    </citation>
    <scope>NUCLEOTIDE SEQUENCE [LARGE SCALE GENOMIC DNA]</scope>
    <source>
        <strain evidence="1">LY-2023</strain>
        <tissue evidence="1">Leaf</tissue>
    </source>
</reference>
<comment type="caution">
    <text evidence="1">The sequence shown here is derived from an EMBL/GenBank/DDBJ whole genome shotgun (WGS) entry which is preliminary data.</text>
</comment>
<evidence type="ECO:0000313" key="2">
    <source>
        <dbReference type="Proteomes" id="UP001359559"/>
    </source>
</evidence>
<dbReference type="Proteomes" id="UP001359559">
    <property type="component" value="Unassembled WGS sequence"/>
</dbReference>
<dbReference type="SUPFAM" id="SSF52047">
    <property type="entry name" value="RNI-like"/>
    <property type="match status" value="1"/>
</dbReference>
<dbReference type="Pfam" id="PF13516">
    <property type="entry name" value="LRR_6"/>
    <property type="match status" value="1"/>
</dbReference>
<gene>
    <name evidence="1" type="ORF">RJT34_22616</name>
</gene>
<evidence type="ECO:0000313" key="1">
    <source>
        <dbReference type="EMBL" id="KAK7277601.1"/>
    </source>
</evidence>
<dbReference type="Gene3D" id="3.80.10.10">
    <property type="entry name" value="Ribonuclease Inhibitor"/>
    <property type="match status" value="1"/>
</dbReference>
<organism evidence="1 2">
    <name type="scientific">Clitoria ternatea</name>
    <name type="common">Butterfly pea</name>
    <dbReference type="NCBI Taxonomy" id="43366"/>
    <lineage>
        <taxon>Eukaryota</taxon>
        <taxon>Viridiplantae</taxon>
        <taxon>Streptophyta</taxon>
        <taxon>Embryophyta</taxon>
        <taxon>Tracheophyta</taxon>
        <taxon>Spermatophyta</taxon>
        <taxon>Magnoliopsida</taxon>
        <taxon>eudicotyledons</taxon>
        <taxon>Gunneridae</taxon>
        <taxon>Pentapetalae</taxon>
        <taxon>rosids</taxon>
        <taxon>fabids</taxon>
        <taxon>Fabales</taxon>
        <taxon>Fabaceae</taxon>
        <taxon>Papilionoideae</taxon>
        <taxon>50 kb inversion clade</taxon>
        <taxon>NPAAA clade</taxon>
        <taxon>indigoferoid/millettioid clade</taxon>
        <taxon>Phaseoleae</taxon>
        <taxon>Clitoria</taxon>
    </lineage>
</organism>
<dbReference type="InterPro" id="IPR032675">
    <property type="entry name" value="LRR_dom_sf"/>
</dbReference>
<keyword evidence="2" id="KW-1185">Reference proteome</keyword>
<proteinExistence type="predicted"/>
<dbReference type="InterPro" id="IPR001611">
    <property type="entry name" value="Leu-rich_rpt"/>
</dbReference>
<sequence>MRWVPMEMSLRSKAQKTRDLVSDTQAESIAHGGYIRKGKAPIDNEADHNPCLCDVLVNNSSIQKLKLNSADLGDEGAKAIVEMLKKNSSLQVLELNNNMIEYSELHLHANSMEMKKSDL</sequence>
<dbReference type="AlphaFoldDB" id="A0AAN9IKV7"/>